<evidence type="ECO:0000256" key="1">
    <source>
        <dbReference type="SAM" id="Phobius"/>
    </source>
</evidence>
<name>A0A8S0ZCS9_ARCPL</name>
<protein>
    <submittedName>
        <fullName evidence="2">Uncharacterized protein</fullName>
    </submittedName>
</protein>
<gene>
    <name evidence="2" type="ORF">APLA_LOCUS4161</name>
</gene>
<keyword evidence="1" id="KW-0472">Membrane</keyword>
<feature type="transmembrane region" description="Helical" evidence="1">
    <location>
        <begin position="77"/>
        <end position="99"/>
    </location>
</feature>
<evidence type="ECO:0000313" key="2">
    <source>
        <dbReference type="EMBL" id="CAB3230348.1"/>
    </source>
</evidence>
<keyword evidence="1" id="KW-0812">Transmembrane</keyword>
<comment type="caution">
    <text evidence="2">The sequence shown here is derived from an EMBL/GenBank/DDBJ whole genome shotgun (WGS) entry which is preliminary data.</text>
</comment>
<dbReference type="AlphaFoldDB" id="A0A8S0ZCS9"/>
<accession>A0A8S0ZCS9</accession>
<dbReference type="EMBL" id="CADEBC010000428">
    <property type="protein sequence ID" value="CAB3230348.1"/>
    <property type="molecule type" value="Genomic_DNA"/>
</dbReference>
<organism evidence="2 3">
    <name type="scientific">Arctia plantaginis</name>
    <name type="common">Wood tiger moth</name>
    <name type="synonym">Phalaena plantaginis</name>
    <dbReference type="NCBI Taxonomy" id="874455"/>
    <lineage>
        <taxon>Eukaryota</taxon>
        <taxon>Metazoa</taxon>
        <taxon>Ecdysozoa</taxon>
        <taxon>Arthropoda</taxon>
        <taxon>Hexapoda</taxon>
        <taxon>Insecta</taxon>
        <taxon>Pterygota</taxon>
        <taxon>Neoptera</taxon>
        <taxon>Endopterygota</taxon>
        <taxon>Lepidoptera</taxon>
        <taxon>Glossata</taxon>
        <taxon>Ditrysia</taxon>
        <taxon>Noctuoidea</taxon>
        <taxon>Erebidae</taxon>
        <taxon>Arctiinae</taxon>
        <taxon>Arctia</taxon>
    </lineage>
</organism>
<sequence>MLVVSTLQRVNNSLKVMLYETRNKSSVSEYSLVKDVSIDKDNQTDIADIIPRYVSCVIDLVPVIGVGGSSNPDKIRYLAIIYCSLCDIAVSTVITNITVMMHL</sequence>
<keyword evidence="1" id="KW-1133">Transmembrane helix</keyword>
<evidence type="ECO:0000313" key="3">
    <source>
        <dbReference type="Proteomes" id="UP000494106"/>
    </source>
</evidence>
<keyword evidence="3" id="KW-1185">Reference proteome</keyword>
<proteinExistence type="predicted"/>
<dbReference type="Proteomes" id="UP000494106">
    <property type="component" value="Unassembled WGS sequence"/>
</dbReference>
<reference evidence="2 3" key="1">
    <citation type="submission" date="2020-04" db="EMBL/GenBank/DDBJ databases">
        <authorList>
            <person name="Wallbank WR R."/>
            <person name="Pardo Diaz C."/>
            <person name="Kozak K."/>
            <person name="Martin S."/>
            <person name="Jiggins C."/>
            <person name="Moest M."/>
            <person name="Warren A I."/>
            <person name="Byers J.R.P. K."/>
            <person name="Montejo-Kovacevich G."/>
            <person name="Yen C E."/>
        </authorList>
    </citation>
    <scope>NUCLEOTIDE SEQUENCE [LARGE SCALE GENOMIC DNA]</scope>
</reference>